<dbReference type="Pfam" id="PF00583">
    <property type="entry name" value="Acetyltransf_1"/>
    <property type="match status" value="1"/>
</dbReference>
<dbReference type="Proteomes" id="UP000823824">
    <property type="component" value="Unassembled WGS sequence"/>
</dbReference>
<dbReference type="InterPro" id="IPR050275">
    <property type="entry name" value="PGM_Phosphatase"/>
</dbReference>
<dbReference type="GO" id="GO:0016747">
    <property type="term" value="F:acyltransferase activity, transferring groups other than amino-acyl groups"/>
    <property type="evidence" value="ECO:0007669"/>
    <property type="project" value="InterPro"/>
</dbReference>
<evidence type="ECO:0000313" key="3">
    <source>
        <dbReference type="Proteomes" id="UP000823824"/>
    </source>
</evidence>
<dbReference type="InterPro" id="IPR013078">
    <property type="entry name" value="His_Pase_superF_clade-1"/>
</dbReference>
<reference evidence="2" key="2">
    <citation type="submission" date="2021-04" db="EMBL/GenBank/DDBJ databases">
        <authorList>
            <person name="Gilroy R."/>
        </authorList>
    </citation>
    <scope>NUCLEOTIDE SEQUENCE</scope>
    <source>
        <strain evidence="2">ChiBcec18-1249</strain>
    </source>
</reference>
<dbReference type="GO" id="GO:0016791">
    <property type="term" value="F:phosphatase activity"/>
    <property type="evidence" value="ECO:0007669"/>
    <property type="project" value="TreeGrafter"/>
</dbReference>
<evidence type="ECO:0000313" key="2">
    <source>
        <dbReference type="EMBL" id="HJB13868.1"/>
    </source>
</evidence>
<accession>A0A9D2RSB5</accession>
<dbReference type="CDD" id="cd04301">
    <property type="entry name" value="NAT_SF"/>
    <property type="match status" value="1"/>
</dbReference>
<name>A0A9D2RSB5_9FIRM</name>
<sequence>MTTIYLIRHAEAEGNLYRIAQGQANSIITDRGWRQIQALERRFADIPVDAVYASDLYRTCATASAIYKPKGLPLHRRRDLREICVGVWEEKTWGEIAREDPEQLRNFNSALHLWHAEGAETPQAVQSRLLAAVRDIAAANAGKTVAVFSHGCALRLLLAALQGIPLEELGRTPTGGNTAVSRLRADAGRLEVVWRDDVSHLTDPAFTQGNTVKKRANGLEPGLYFRPLEPAQAGFPAECAGRAPEGNLDGAPALVGYLEETPVGAVAFDDRREADRGCGWISLLAVAEPWRRRGYGVQLIGQAVLHYRPKGRDRLRLPPPETEAAEGFCREFGFAPAPDGGAWEKSIGYDPEFLGA</sequence>
<dbReference type="EC" id="2.3.1.-" evidence="2"/>
<dbReference type="Gene3D" id="3.40.630.30">
    <property type="match status" value="1"/>
</dbReference>
<reference evidence="2" key="1">
    <citation type="journal article" date="2021" name="PeerJ">
        <title>Extensive microbial diversity within the chicken gut microbiome revealed by metagenomics and culture.</title>
        <authorList>
            <person name="Gilroy R."/>
            <person name="Ravi A."/>
            <person name="Getino M."/>
            <person name="Pursley I."/>
            <person name="Horton D.L."/>
            <person name="Alikhan N.F."/>
            <person name="Baker D."/>
            <person name="Gharbi K."/>
            <person name="Hall N."/>
            <person name="Watson M."/>
            <person name="Adriaenssens E.M."/>
            <person name="Foster-Nyarko E."/>
            <person name="Jarju S."/>
            <person name="Secka A."/>
            <person name="Antonio M."/>
            <person name="Oren A."/>
            <person name="Chaudhuri R.R."/>
            <person name="La Ragione R."/>
            <person name="Hildebrand F."/>
            <person name="Pallen M.J."/>
        </authorList>
    </citation>
    <scope>NUCLEOTIDE SEQUENCE</scope>
    <source>
        <strain evidence="2">ChiBcec18-1249</strain>
    </source>
</reference>
<dbReference type="SMART" id="SM00855">
    <property type="entry name" value="PGAM"/>
    <property type="match status" value="1"/>
</dbReference>
<dbReference type="Pfam" id="PF00300">
    <property type="entry name" value="His_Phos_1"/>
    <property type="match status" value="1"/>
</dbReference>
<dbReference type="PANTHER" id="PTHR48100">
    <property type="entry name" value="BROAD-SPECIFICITY PHOSPHATASE YOR283W-RELATED"/>
    <property type="match status" value="1"/>
</dbReference>
<dbReference type="PANTHER" id="PTHR48100:SF1">
    <property type="entry name" value="HISTIDINE PHOSPHATASE FAMILY PROTEIN-RELATED"/>
    <property type="match status" value="1"/>
</dbReference>
<evidence type="ECO:0000259" key="1">
    <source>
        <dbReference type="PROSITE" id="PS51186"/>
    </source>
</evidence>
<dbReference type="InterPro" id="IPR016181">
    <property type="entry name" value="Acyl_CoA_acyltransferase"/>
</dbReference>
<proteinExistence type="predicted"/>
<dbReference type="InterPro" id="IPR029033">
    <property type="entry name" value="His_PPase_superfam"/>
</dbReference>
<dbReference type="InterPro" id="IPR000182">
    <property type="entry name" value="GNAT_dom"/>
</dbReference>
<dbReference type="EMBL" id="DWZJ01000084">
    <property type="protein sequence ID" value="HJB13868.1"/>
    <property type="molecule type" value="Genomic_DNA"/>
</dbReference>
<dbReference type="CDD" id="cd07067">
    <property type="entry name" value="HP_PGM_like"/>
    <property type="match status" value="1"/>
</dbReference>
<keyword evidence="2" id="KW-0012">Acyltransferase</keyword>
<dbReference type="AlphaFoldDB" id="A0A9D2RSB5"/>
<comment type="caution">
    <text evidence="2">The sequence shown here is derived from an EMBL/GenBank/DDBJ whole genome shotgun (WGS) entry which is preliminary data.</text>
</comment>
<keyword evidence="2" id="KW-0808">Transferase</keyword>
<dbReference type="SUPFAM" id="SSF53254">
    <property type="entry name" value="Phosphoglycerate mutase-like"/>
    <property type="match status" value="1"/>
</dbReference>
<dbReference type="SUPFAM" id="SSF55729">
    <property type="entry name" value="Acyl-CoA N-acyltransferases (Nat)"/>
    <property type="match status" value="1"/>
</dbReference>
<gene>
    <name evidence="2" type="ORF">H9787_09160</name>
</gene>
<dbReference type="PROSITE" id="PS51186">
    <property type="entry name" value="GNAT"/>
    <property type="match status" value="1"/>
</dbReference>
<dbReference type="Gene3D" id="3.40.50.1240">
    <property type="entry name" value="Phosphoglycerate mutase-like"/>
    <property type="match status" value="1"/>
</dbReference>
<dbReference type="GO" id="GO:0005737">
    <property type="term" value="C:cytoplasm"/>
    <property type="evidence" value="ECO:0007669"/>
    <property type="project" value="TreeGrafter"/>
</dbReference>
<protein>
    <submittedName>
        <fullName evidence="2">GNAT family N-acetyltransferase</fullName>
        <ecNumber evidence="2">2.3.1.-</ecNumber>
    </submittedName>
</protein>
<organism evidence="2 3">
    <name type="scientific">Candidatus Oscillibacter excrementigallinarum</name>
    <dbReference type="NCBI Taxonomy" id="2838716"/>
    <lineage>
        <taxon>Bacteria</taxon>
        <taxon>Bacillati</taxon>
        <taxon>Bacillota</taxon>
        <taxon>Clostridia</taxon>
        <taxon>Eubacteriales</taxon>
        <taxon>Oscillospiraceae</taxon>
        <taxon>Oscillibacter</taxon>
    </lineage>
</organism>
<feature type="domain" description="N-acetyltransferase" evidence="1">
    <location>
        <begin position="196"/>
        <end position="356"/>
    </location>
</feature>